<comment type="caution">
    <text evidence="2">The sequence shown here is derived from an EMBL/GenBank/DDBJ whole genome shotgun (WGS) entry which is preliminary data.</text>
</comment>
<dbReference type="Pfam" id="PF03235">
    <property type="entry name" value="GmrSD_N"/>
    <property type="match status" value="1"/>
</dbReference>
<proteinExistence type="predicted"/>
<dbReference type="EMBL" id="VSSQ01004225">
    <property type="protein sequence ID" value="MPM24272.1"/>
    <property type="molecule type" value="Genomic_DNA"/>
</dbReference>
<accession>A0A644Y6R3</accession>
<sequence>MKNNISGNVELEEIVDEEMSYSDDDLYTINSWGADFSFREILEMYKDGDILKPELQRNYVWTKNEASRFIDSILLGLPIPSVFFAKEPNETMLIVDGYQRIMTVSDYLNGIFSGDKKVFKLSNSENINYRWRGKAFKELTASEQRKIRMTTIHAIIFEQTKPNDNTGMYQIFERINTGGKVLKPQEIRNCVYQGAFNTLLFELNKNKSWRDILQSKAEDARMADLELILRFFAIRDIFVRPESEQKQINLVKYLNKYMSDNKKINDEEAKVKKEIFVNTIKTIYSLLGDNAFKRNKVGTNNFGTKINPAVFDAVASATSYVLDTRENKKQAIPNAELFLENYIKLLNDSEFLDAITKRTTDIKNIKKRVQLSTQYLFGVDHEF</sequence>
<protein>
    <recommendedName>
        <fullName evidence="1">GmrSD restriction endonucleases N-terminal domain-containing protein</fullName>
    </recommendedName>
</protein>
<dbReference type="PANTHER" id="PTHR39639:SF1">
    <property type="entry name" value="DUF262 DOMAIN-CONTAINING PROTEIN"/>
    <property type="match status" value="1"/>
</dbReference>
<organism evidence="2">
    <name type="scientific">bioreactor metagenome</name>
    <dbReference type="NCBI Taxonomy" id="1076179"/>
    <lineage>
        <taxon>unclassified sequences</taxon>
        <taxon>metagenomes</taxon>
        <taxon>ecological metagenomes</taxon>
    </lineage>
</organism>
<feature type="domain" description="GmrSD restriction endonucleases N-terminal" evidence="1">
    <location>
        <begin position="40"/>
        <end position="192"/>
    </location>
</feature>
<evidence type="ECO:0000259" key="1">
    <source>
        <dbReference type="Pfam" id="PF03235"/>
    </source>
</evidence>
<reference evidence="2" key="1">
    <citation type="submission" date="2019-08" db="EMBL/GenBank/DDBJ databases">
        <authorList>
            <person name="Kucharzyk K."/>
            <person name="Murdoch R.W."/>
            <person name="Higgins S."/>
            <person name="Loffler F."/>
        </authorList>
    </citation>
    <scope>NUCLEOTIDE SEQUENCE</scope>
</reference>
<gene>
    <name evidence="2" type="ORF">SDC9_70753</name>
</gene>
<dbReference type="InterPro" id="IPR004919">
    <property type="entry name" value="GmrSD_N"/>
</dbReference>
<evidence type="ECO:0000313" key="2">
    <source>
        <dbReference type="EMBL" id="MPM24272.1"/>
    </source>
</evidence>
<name>A0A644Y6R3_9ZZZZ</name>
<dbReference type="AlphaFoldDB" id="A0A644Y6R3"/>
<dbReference type="PANTHER" id="PTHR39639">
    <property type="entry name" value="CHROMOSOME 16, WHOLE GENOME SHOTGUN SEQUENCE"/>
    <property type="match status" value="1"/>
</dbReference>